<dbReference type="InterPro" id="IPR050266">
    <property type="entry name" value="AB_hydrolase_sf"/>
</dbReference>
<comment type="caution">
    <text evidence="4">The sequence shown here is derived from an EMBL/GenBank/DDBJ whole genome shotgun (WGS) entry which is preliminary data.</text>
</comment>
<dbReference type="Proteomes" id="UP001267290">
    <property type="component" value="Unassembled WGS sequence"/>
</dbReference>
<dbReference type="SUPFAM" id="SSF53474">
    <property type="entry name" value="alpha/beta-Hydrolases"/>
    <property type="match status" value="1"/>
</dbReference>
<evidence type="ECO:0000256" key="2">
    <source>
        <dbReference type="ARBA" id="ARBA00022801"/>
    </source>
</evidence>
<dbReference type="PANTHER" id="PTHR43798:SF33">
    <property type="entry name" value="HYDROLASE, PUTATIVE (AFU_ORTHOLOGUE AFUA_2G14860)-RELATED"/>
    <property type="match status" value="1"/>
</dbReference>
<evidence type="ECO:0000313" key="4">
    <source>
        <dbReference type="EMBL" id="MDR6555093.1"/>
    </source>
</evidence>
<proteinExistence type="inferred from homology"/>
<protein>
    <submittedName>
        <fullName evidence="4">Proline iminopeptidase</fullName>
        <ecNumber evidence="4">3.4.11.5</ecNumber>
    </submittedName>
</protein>
<comment type="similarity">
    <text evidence="1">Belongs to the peptidase S33 family.</text>
</comment>
<dbReference type="RefSeq" id="WP_310502490.1">
    <property type="nucleotide sequence ID" value="NZ_JAVDSB010000023.1"/>
</dbReference>
<evidence type="ECO:0000259" key="3">
    <source>
        <dbReference type="Pfam" id="PF00561"/>
    </source>
</evidence>
<dbReference type="EMBL" id="JAVDSB010000023">
    <property type="protein sequence ID" value="MDR6555093.1"/>
    <property type="molecule type" value="Genomic_DNA"/>
</dbReference>
<evidence type="ECO:0000313" key="5">
    <source>
        <dbReference type="Proteomes" id="UP001267290"/>
    </source>
</evidence>
<keyword evidence="5" id="KW-1185">Reference proteome</keyword>
<dbReference type="PANTHER" id="PTHR43798">
    <property type="entry name" value="MONOACYLGLYCEROL LIPASE"/>
    <property type="match status" value="1"/>
</dbReference>
<organism evidence="4 5">
    <name type="scientific">Paenibacillus qinlingensis</name>
    <dbReference type="NCBI Taxonomy" id="1837343"/>
    <lineage>
        <taxon>Bacteria</taxon>
        <taxon>Bacillati</taxon>
        <taxon>Bacillota</taxon>
        <taxon>Bacilli</taxon>
        <taxon>Bacillales</taxon>
        <taxon>Paenibacillaceae</taxon>
        <taxon>Paenibacillus</taxon>
    </lineage>
</organism>
<sequence>MIKHVINIRGKNLYVEVLGEEGLPAILHIHGGPGGVGSTDFVQYQGKRLSEHFKIVAVDQRGVWRSEAIYVDEEITFEDLIYDYEELRNVLGITSWSVIAHSFGGYVASLYVDMFPESIDCMIFEGPSFTFALSERSLIRAVADQLRINGKEELFEYYVKSISKESDYKKINAIMGKAFNDLGDDGPVFWYGDDKQVINRIVGANPETLDLWKKSNHTRSKLMKDWRMYHSILDSISMVDKPTLLIKGMHDPITCEEQINEFKVKFINHCFEMFYESGHYVRVEEPDKYAEVVTQFIFNRRKALVRYNE</sequence>
<dbReference type="GO" id="GO:0004177">
    <property type="term" value="F:aminopeptidase activity"/>
    <property type="evidence" value="ECO:0007669"/>
    <property type="project" value="UniProtKB-KW"/>
</dbReference>
<feature type="domain" description="AB hydrolase-1" evidence="3">
    <location>
        <begin position="24"/>
        <end position="285"/>
    </location>
</feature>
<keyword evidence="4" id="KW-0645">Protease</keyword>
<accession>A0ABU1P5Q8</accession>
<dbReference type="EC" id="3.4.11.5" evidence="4"/>
<dbReference type="InterPro" id="IPR029058">
    <property type="entry name" value="AB_hydrolase_fold"/>
</dbReference>
<dbReference type="Pfam" id="PF00561">
    <property type="entry name" value="Abhydrolase_1"/>
    <property type="match status" value="1"/>
</dbReference>
<dbReference type="InterPro" id="IPR000073">
    <property type="entry name" value="AB_hydrolase_1"/>
</dbReference>
<name>A0ABU1P5Q8_9BACL</name>
<evidence type="ECO:0000256" key="1">
    <source>
        <dbReference type="ARBA" id="ARBA00010088"/>
    </source>
</evidence>
<keyword evidence="4" id="KW-0031">Aminopeptidase</keyword>
<dbReference type="Gene3D" id="3.40.50.1820">
    <property type="entry name" value="alpha/beta hydrolase"/>
    <property type="match status" value="1"/>
</dbReference>
<dbReference type="InterPro" id="IPR002410">
    <property type="entry name" value="Peptidase_S33"/>
</dbReference>
<keyword evidence="2 4" id="KW-0378">Hydrolase</keyword>
<dbReference type="PRINTS" id="PR00793">
    <property type="entry name" value="PROAMNOPTASE"/>
</dbReference>
<reference evidence="4 5" key="1">
    <citation type="submission" date="2023-07" db="EMBL/GenBank/DDBJ databases">
        <title>Sorghum-associated microbial communities from plants grown in Nebraska, USA.</title>
        <authorList>
            <person name="Schachtman D."/>
        </authorList>
    </citation>
    <scope>NUCLEOTIDE SEQUENCE [LARGE SCALE GENOMIC DNA]</scope>
    <source>
        <strain evidence="4 5">CC258</strain>
    </source>
</reference>
<gene>
    <name evidence="4" type="ORF">J2736_006347</name>
</gene>